<name>A0A1H0SXQ8_9BACI</name>
<evidence type="ECO:0000256" key="2">
    <source>
        <dbReference type="ARBA" id="ARBA00023315"/>
    </source>
</evidence>
<dbReference type="CDD" id="cd04301">
    <property type="entry name" value="NAT_SF"/>
    <property type="match status" value="1"/>
</dbReference>
<reference evidence="5" key="1">
    <citation type="submission" date="2016-10" db="EMBL/GenBank/DDBJ databases">
        <authorList>
            <person name="Varghese N."/>
            <person name="Submissions S."/>
        </authorList>
    </citation>
    <scope>NUCLEOTIDE SEQUENCE [LARGE SCALE GENOMIC DNA]</scope>
    <source>
        <strain evidence="5">IBRC-M10078</strain>
    </source>
</reference>
<sequence length="147" mass="17184">MPLIIRTAEKDDLNQLTDLMYQYIVDFYKRPKPPIENIHRLIETLLQKKKGIQFIAEEDGRLLGFSTLYFSFSTTKADKITIMNDLFVVENARGTGVGQELFKQCEKYTKENEYAHMGWVTATDNYNAQRFYEKMGGSQSNWLNYSI</sequence>
<dbReference type="SUPFAM" id="SSF55729">
    <property type="entry name" value="Acyl-CoA N-acyltransferases (Nat)"/>
    <property type="match status" value="1"/>
</dbReference>
<keyword evidence="4" id="KW-0687">Ribonucleoprotein</keyword>
<feature type="domain" description="N-acetyltransferase" evidence="3">
    <location>
        <begin position="3"/>
        <end position="147"/>
    </location>
</feature>
<dbReference type="PANTHER" id="PTHR10545:SF29">
    <property type="entry name" value="GH14572P-RELATED"/>
    <property type="match status" value="1"/>
</dbReference>
<proteinExistence type="predicted"/>
<dbReference type="InterPro" id="IPR016181">
    <property type="entry name" value="Acyl_CoA_acyltransferase"/>
</dbReference>
<evidence type="ECO:0000313" key="5">
    <source>
        <dbReference type="Proteomes" id="UP000199159"/>
    </source>
</evidence>
<dbReference type="GO" id="GO:0005840">
    <property type="term" value="C:ribosome"/>
    <property type="evidence" value="ECO:0007669"/>
    <property type="project" value="UniProtKB-KW"/>
</dbReference>
<dbReference type="EMBL" id="FNJU01000003">
    <property type="protein sequence ID" value="SDP46583.1"/>
    <property type="molecule type" value="Genomic_DNA"/>
</dbReference>
<dbReference type="InterPro" id="IPR051016">
    <property type="entry name" value="Diverse_Substrate_AcTransf"/>
</dbReference>
<dbReference type="InterPro" id="IPR000182">
    <property type="entry name" value="GNAT_dom"/>
</dbReference>
<dbReference type="GO" id="GO:0008080">
    <property type="term" value="F:N-acetyltransferase activity"/>
    <property type="evidence" value="ECO:0007669"/>
    <property type="project" value="TreeGrafter"/>
</dbReference>
<organism evidence="4 5">
    <name type="scientific">Litchfieldia salsa</name>
    <dbReference type="NCBI Taxonomy" id="930152"/>
    <lineage>
        <taxon>Bacteria</taxon>
        <taxon>Bacillati</taxon>
        <taxon>Bacillota</taxon>
        <taxon>Bacilli</taxon>
        <taxon>Bacillales</taxon>
        <taxon>Bacillaceae</taxon>
        <taxon>Litchfieldia</taxon>
    </lineage>
</organism>
<keyword evidence="4" id="KW-0689">Ribosomal protein</keyword>
<evidence type="ECO:0000256" key="1">
    <source>
        <dbReference type="ARBA" id="ARBA00022679"/>
    </source>
</evidence>
<dbReference type="Pfam" id="PF00583">
    <property type="entry name" value="Acetyltransf_1"/>
    <property type="match status" value="1"/>
</dbReference>
<keyword evidence="5" id="KW-1185">Reference proteome</keyword>
<dbReference type="OrthoDB" id="9792929at2"/>
<evidence type="ECO:0000259" key="3">
    <source>
        <dbReference type="PROSITE" id="PS51186"/>
    </source>
</evidence>
<keyword evidence="2" id="KW-0012">Acyltransferase</keyword>
<gene>
    <name evidence="4" type="ORF">SAMN05216565_103177</name>
</gene>
<dbReference type="PROSITE" id="PS51186">
    <property type="entry name" value="GNAT"/>
    <property type="match status" value="1"/>
</dbReference>
<dbReference type="PANTHER" id="PTHR10545">
    <property type="entry name" value="DIAMINE N-ACETYLTRANSFERASE"/>
    <property type="match status" value="1"/>
</dbReference>
<dbReference type="RefSeq" id="WP_090851855.1">
    <property type="nucleotide sequence ID" value="NZ_FNJU01000003.1"/>
</dbReference>
<dbReference type="AlphaFoldDB" id="A0A1H0SXQ8"/>
<keyword evidence="1" id="KW-0808">Transferase</keyword>
<dbReference type="Gene3D" id="3.40.630.30">
    <property type="match status" value="1"/>
</dbReference>
<protein>
    <submittedName>
        <fullName evidence="4">Ribosomal protein S18 acetylase RimI</fullName>
    </submittedName>
</protein>
<dbReference type="Proteomes" id="UP000199159">
    <property type="component" value="Unassembled WGS sequence"/>
</dbReference>
<dbReference type="STRING" id="930152.SAMN05216565_103177"/>
<accession>A0A1H0SXQ8</accession>
<evidence type="ECO:0000313" key="4">
    <source>
        <dbReference type="EMBL" id="SDP46583.1"/>
    </source>
</evidence>